<name>A0A316DTE4_9FLAO</name>
<dbReference type="PANTHER" id="PTHR40459">
    <property type="entry name" value="CONSERVED HYPOTHETICAL ALANINE AND LEUCINE RICH PROTEIN"/>
    <property type="match status" value="1"/>
</dbReference>
<evidence type="ECO:0000313" key="5">
    <source>
        <dbReference type="Proteomes" id="UP000651837"/>
    </source>
</evidence>
<sequence>MINVVILGTGNVAKHLLDVFMTHDGIKVVQVYGRNQKALSVFGKFVPTTSEISKIILADIYIMAVSDDAIVEIASRLDLKEGLLVHTSGSIPMKSLPKKNRRGIFYPLQTFTVGRTVDFKEIPICIEAENDQDYGLLKQLASIISNKVVGMDSKQRKSLHLAAVMANNFTNHMYFLSNEFCEQKGIPFDLLHPLIKETAHKIQDLAPYEAQTGPARRNDKGTLKKHLAQLKNKNHKELYRLLSKSIRKTYGKKL</sequence>
<feature type="domain" description="DUF2520" evidence="1">
    <location>
        <begin position="122"/>
        <end position="246"/>
    </location>
</feature>
<dbReference type="SUPFAM" id="SSF48179">
    <property type="entry name" value="6-phosphogluconate dehydrogenase C-terminal domain-like"/>
    <property type="match status" value="1"/>
</dbReference>
<dbReference type="EMBL" id="QGGQ01000012">
    <property type="protein sequence ID" value="PWK21371.1"/>
    <property type="molecule type" value="Genomic_DNA"/>
</dbReference>
<evidence type="ECO:0000313" key="2">
    <source>
        <dbReference type="EMBL" id="MBD1262537.1"/>
    </source>
</evidence>
<dbReference type="Gene3D" id="3.40.50.720">
    <property type="entry name" value="NAD(P)-binding Rossmann-like Domain"/>
    <property type="match status" value="1"/>
</dbReference>
<dbReference type="Pfam" id="PF10728">
    <property type="entry name" value="DUF2520"/>
    <property type="match status" value="1"/>
</dbReference>
<dbReference type="Gene3D" id="1.10.1040.20">
    <property type="entry name" value="ProC-like, C-terminal domain"/>
    <property type="match status" value="1"/>
</dbReference>
<gene>
    <name evidence="2" type="ORF">HZY62_18205</name>
    <name evidence="3" type="ORF">LX92_03876</name>
</gene>
<reference evidence="3 4" key="1">
    <citation type="submission" date="2018-05" db="EMBL/GenBank/DDBJ databases">
        <title>Genomic Encyclopedia of Archaeal and Bacterial Type Strains, Phase II (KMG-II): from individual species to whole genera.</title>
        <authorList>
            <person name="Goeker M."/>
        </authorList>
    </citation>
    <scope>NUCLEOTIDE SEQUENCE [LARGE SCALE GENOMIC DNA]</scope>
    <source>
        <strain evidence="3 4">DSM 23514</strain>
    </source>
</reference>
<dbReference type="Proteomes" id="UP000651837">
    <property type="component" value="Unassembled WGS sequence"/>
</dbReference>
<evidence type="ECO:0000313" key="4">
    <source>
        <dbReference type="Proteomes" id="UP000245667"/>
    </source>
</evidence>
<comment type="caution">
    <text evidence="3">The sequence shown here is derived from an EMBL/GenBank/DDBJ whole genome shotgun (WGS) entry which is preliminary data.</text>
</comment>
<dbReference type="InterPro" id="IPR018931">
    <property type="entry name" value="DUF2520"/>
</dbReference>
<dbReference type="SUPFAM" id="SSF51735">
    <property type="entry name" value="NAD(P)-binding Rossmann-fold domains"/>
    <property type="match status" value="1"/>
</dbReference>
<organism evidence="3 4">
    <name type="scientific">Maribacter polysiphoniae</name>
    <dbReference type="NCBI Taxonomy" id="429344"/>
    <lineage>
        <taxon>Bacteria</taxon>
        <taxon>Pseudomonadati</taxon>
        <taxon>Bacteroidota</taxon>
        <taxon>Flavobacteriia</taxon>
        <taxon>Flavobacteriales</taxon>
        <taxon>Flavobacteriaceae</taxon>
        <taxon>Maribacter</taxon>
    </lineage>
</organism>
<accession>A0A316DTE4</accession>
<evidence type="ECO:0000259" key="1">
    <source>
        <dbReference type="Pfam" id="PF10728"/>
    </source>
</evidence>
<dbReference type="RefSeq" id="WP_109654079.1">
    <property type="nucleotide sequence ID" value="NZ_JACWLN010000011.1"/>
</dbReference>
<dbReference type="Proteomes" id="UP000245667">
    <property type="component" value="Unassembled WGS sequence"/>
</dbReference>
<dbReference type="EMBL" id="JACWLN010000011">
    <property type="protein sequence ID" value="MBD1262537.1"/>
    <property type="molecule type" value="Genomic_DNA"/>
</dbReference>
<dbReference type="InterPro" id="IPR008927">
    <property type="entry name" value="6-PGluconate_DH-like_C_sf"/>
</dbReference>
<evidence type="ECO:0000313" key="3">
    <source>
        <dbReference type="EMBL" id="PWK21371.1"/>
    </source>
</evidence>
<dbReference type="InterPro" id="IPR036291">
    <property type="entry name" value="NAD(P)-bd_dom_sf"/>
</dbReference>
<dbReference type="InterPro" id="IPR037108">
    <property type="entry name" value="TM1727-like_C_sf"/>
</dbReference>
<keyword evidence="5" id="KW-1185">Reference proteome</keyword>
<dbReference type="OrthoDB" id="9810755at2"/>
<dbReference type="PANTHER" id="PTHR40459:SF1">
    <property type="entry name" value="CONSERVED HYPOTHETICAL ALANINE AND LEUCINE RICH PROTEIN"/>
    <property type="match status" value="1"/>
</dbReference>
<proteinExistence type="predicted"/>
<reference evidence="2 5" key="2">
    <citation type="submission" date="2020-07" db="EMBL/GenBank/DDBJ databases">
        <title>The draft genome sequence of Maribacter polysiphoniae KCTC 22021.</title>
        <authorList>
            <person name="Mu L."/>
        </authorList>
    </citation>
    <scope>NUCLEOTIDE SEQUENCE [LARGE SCALE GENOMIC DNA]</scope>
    <source>
        <strain evidence="2 5">KCTC 22021</strain>
    </source>
</reference>
<protein>
    <submittedName>
        <fullName evidence="2">DUF2520 domain-containing protein</fullName>
    </submittedName>
    <submittedName>
        <fullName evidence="3">Putative short-subunit dehydrogenase-like oxidoreductase (DUF2520 family)</fullName>
    </submittedName>
</protein>
<dbReference type="AlphaFoldDB" id="A0A316DTE4"/>